<comment type="subcellular location">
    <subcellularLocation>
        <location evidence="1">Fimbrium</location>
    </subcellularLocation>
</comment>
<dbReference type="AlphaFoldDB" id="A0AAE4DTF6"/>
<dbReference type="InterPro" id="IPR036937">
    <property type="entry name" value="Adhesion_dom_fimbrial_sf"/>
</dbReference>
<protein>
    <submittedName>
        <fullName evidence="7">Fimbrial protein</fullName>
    </submittedName>
</protein>
<evidence type="ECO:0000313" key="7">
    <source>
        <dbReference type="EMBL" id="MDR9945223.1"/>
    </source>
</evidence>
<keyword evidence="3 5" id="KW-0732">Signal</keyword>
<keyword evidence="4" id="KW-0281">Fimbrium</keyword>
<dbReference type="GO" id="GO:0043709">
    <property type="term" value="P:cell adhesion involved in single-species biofilm formation"/>
    <property type="evidence" value="ECO:0007669"/>
    <property type="project" value="TreeGrafter"/>
</dbReference>
<proteinExistence type="inferred from homology"/>
<evidence type="ECO:0000256" key="2">
    <source>
        <dbReference type="ARBA" id="ARBA00006671"/>
    </source>
</evidence>
<feature type="chain" id="PRO_5041961786" evidence="5">
    <location>
        <begin position="29"/>
        <end position="368"/>
    </location>
</feature>
<reference evidence="7" key="1">
    <citation type="submission" date="2022-11" db="EMBL/GenBank/DDBJ databases">
        <title>blaNDM-1 and qnrB1 co-producing ST413 Enterobacter.</title>
        <authorList>
            <person name="Halder G."/>
            <person name="Chaudhuri B."/>
            <person name="Dutta S."/>
        </authorList>
    </citation>
    <scope>NUCLEOTIDE SEQUENCE</scope>
    <source>
        <strain evidence="7">PEER684</strain>
    </source>
</reference>
<evidence type="ECO:0000256" key="1">
    <source>
        <dbReference type="ARBA" id="ARBA00004561"/>
    </source>
</evidence>
<evidence type="ECO:0000256" key="4">
    <source>
        <dbReference type="ARBA" id="ARBA00023263"/>
    </source>
</evidence>
<dbReference type="GO" id="GO:0009289">
    <property type="term" value="C:pilus"/>
    <property type="evidence" value="ECO:0007669"/>
    <property type="project" value="UniProtKB-SubCell"/>
</dbReference>
<organism evidence="7 8">
    <name type="scientific">Enterobacter sichuanensis</name>
    <dbReference type="NCBI Taxonomy" id="2071710"/>
    <lineage>
        <taxon>Bacteria</taxon>
        <taxon>Pseudomonadati</taxon>
        <taxon>Pseudomonadota</taxon>
        <taxon>Gammaproteobacteria</taxon>
        <taxon>Enterobacterales</taxon>
        <taxon>Enterobacteriaceae</taxon>
        <taxon>Enterobacter</taxon>
        <taxon>Enterobacter cloacae complex</taxon>
    </lineage>
</organism>
<evidence type="ECO:0000256" key="3">
    <source>
        <dbReference type="ARBA" id="ARBA00022729"/>
    </source>
</evidence>
<gene>
    <name evidence="7" type="ORF">MX989_03830</name>
</gene>
<dbReference type="Pfam" id="PF00419">
    <property type="entry name" value="Fimbrial"/>
    <property type="match status" value="1"/>
</dbReference>
<dbReference type="EMBL" id="JALLIR010000001">
    <property type="protein sequence ID" value="MDR9945223.1"/>
    <property type="molecule type" value="Genomic_DNA"/>
</dbReference>
<evidence type="ECO:0000259" key="6">
    <source>
        <dbReference type="Pfam" id="PF00419"/>
    </source>
</evidence>
<evidence type="ECO:0000313" key="8">
    <source>
        <dbReference type="Proteomes" id="UP001185068"/>
    </source>
</evidence>
<feature type="domain" description="Fimbrial-type adhesion" evidence="6">
    <location>
        <begin position="235"/>
        <end position="367"/>
    </location>
</feature>
<dbReference type="InterPro" id="IPR000259">
    <property type="entry name" value="Adhesion_dom_fimbrial"/>
</dbReference>
<name>A0AAE4DTF6_9ENTR</name>
<feature type="signal peptide" evidence="5">
    <location>
        <begin position="1"/>
        <end position="28"/>
    </location>
</feature>
<comment type="similarity">
    <text evidence="2">Belongs to the fimbrial protein family.</text>
</comment>
<comment type="caution">
    <text evidence="7">The sequence shown here is derived from an EMBL/GenBank/DDBJ whole genome shotgun (WGS) entry which is preliminary data.</text>
</comment>
<dbReference type="PANTHER" id="PTHR33420:SF12">
    <property type="entry name" value="FIMBRIN-LIKE PROTEIN FIMI-RELATED"/>
    <property type="match status" value="1"/>
</dbReference>
<dbReference type="Gene3D" id="2.60.40.1090">
    <property type="entry name" value="Fimbrial-type adhesion domain"/>
    <property type="match status" value="1"/>
</dbReference>
<dbReference type="SUPFAM" id="SSF49401">
    <property type="entry name" value="Bacterial adhesins"/>
    <property type="match status" value="1"/>
</dbReference>
<dbReference type="RefSeq" id="WP_059385838.1">
    <property type="nucleotide sequence ID" value="NZ_JACWFD010000007.1"/>
</dbReference>
<dbReference type="PANTHER" id="PTHR33420">
    <property type="entry name" value="FIMBRIAL SUBUNIT ELFA-RELATED"/>
    <property type="match status" value="1"/>
</dbReference>
<dbReference type="InterPro" id="IPR008966">
    <property type="entry name" value="Adhesion_dom_sf"/>
</dbReference>
<dbReference type="Proteomes" id="UP001185068">
    <property type="component" value="Unassembled WGS sequence"/>
</dbReference>
<dbReference type="InterPro" id="IPR050263">
    <property type="entry name" value="Bact_Fimbrial_Adh_Pro"/>
</dbReference>
<accession>A0AAE4DTF6</accession>
<sequence length="368" mass="39051">MIKKSAFNALVMLLVFAAFGMLCRPALADQSCYIESNNAGTYTTGSSSLLNLSTNKVSTPTSLDVTSTYVIQFITSNPIGCKNWNPYDNTVHFTNAAGNLLDTQYTTPEGNALLKTTVPGIDYTVELMCYVSDGCGSSHPTVDLYLKGGNGTDNTVPSQSSGAPYADADSQWKLKFTLWITPQFKPQKGINTGNSLAGTIAYFQIGTSSQPKIIFSATTSTLKFTVPASSCSFGVAQGDTVSGNNVALGDYWIDDIKNNNTPVIPFSISLASCYTPKLKVKMTSAFVSPDHSMLGLSSGSAAGVAVRIINTDTASVMIPNSETSTDIDRSSDWSSLENLHFSAQLLADGGAIKAGDFNAAATFLMDYE</sequence>
<evidence type="ECO:0000256" key="5">
    <source>
        <dbReference type="SAM" id="SignalP"/>
    </source>
</evidence>